<dbReference type="Proteomes" id="UP001150062">
    <property type="component" value="Unassembled WGS sequence"/>
</dbReference>
<feature type="region of interest" description="Disordered" evidence="1">
    <location>
        <begin position="173"/>
        <end position="216"/>
    </location>
</feature>
<feature type="region of interest" description="Disordered" evidence="1">
    <location>
        <begin position="233"/>
        <end position="260"/>
    </location>
</feature>
<sequence length="685" mass="80420">MHFLNQSNSLIDSSYETNESLDFLDQNVFEENRIFDNTLGSFHSSEENNSLLSDQVLYFPYTDVLDDQFENNFSLEASQISVNSKNGHNNNRNYSYYEEILPTSIEFKTTEQNSMIETNMEECGSIQTQNLTMNQITDNHMQGSDQIIINQQKNNSNLTAPKKTIQKQVLPLDKKGSKNKTHKKKPFHVVIKKTKAKPKKSKNKKNRQLQRPKFKVCGKTKINSKLFLKVAKIKKKKNKKTKKQQQAQNQQEQGRKKQKQIAKQSKFFNIYANGKGNENGNKKTAVIRKRRFKANNSKMQGLKRSNSFLIESGKEVFKLLTGQLWVMTGGASQKIISPYTDKFADQIGQVFKANQEEVEKIKNQLKYLLSNSRRTFTEFILEILIGVLSLLSISKTPPQISITFHNLLKEIVKLNKSKNPKQSQVSKESDEFKEYKDSQEYNDSQEYKECKESQEYKEPQEYKETQEYKESQEPQEFKNTLQNRKSEYEIHKESLKLQLENIFYQIFSYDVLMYWFEKRFVDRLSNFINEDEKKEFYNQHLFYLGKSKFVLSCLLLANDLIDPKGLIYRYSQHIDIDFENNPLNLYCNNRGQKLSIVKKLITRYNLNNGNYWTIISQDFVSKSHLQVENICQQEPFKNIFQNKNLSTFCQPNVSCNLTKKRTLASKEKKIQVDIGLDWLSKNKYF</sequence>
<protein>
    <submittedName>
        <fullName evidence="2">Uncharacterized protein</fullName>
    </submittedName>
</protein>
<evidence type="ECO:0000313" key="3">
    <source>
        <dbReference type="Proteomes" id="UP001150062"/>
    </source>
</evidence>
<name>A0ABQ8XFF7_9EUKA</name>
<feature type="compositionally biased region" description="Basic residues" evidence="1">
    <location>
        <begin position="233"/>
        <end position="243"/>
    </location>
</feature>
<gene>
    <name evidence="2" type="ORF">M0813_06423</name>
</gene>
<keyword evidence="3" id="KW-1185">Reference proteome</keyword>
<feature type="region of interest" description="Disordered" evidence="1">
    <location>
        <begin position="419"/>
        <end position="478"/>
    </location>
</feature>
<accession>A0ABQ8XFF7</accession>
<feature type="compositionally biased region" description="Basic residues" evidence="1">
    <location>
        <begin position="177"/>
        <end position="216"/>
    </location>
</feature>
<reference evidence="2" key="1">
    <citation type="submission" date="2022-08" db="EMBL/GenBank/DDBJ databases">
        <title>Novel sulfate-reducing endosymbionts in the free-living metamonad Anaeramoeba.</title>
        <authorList>
            <person name="Jerlstrom-Hultqvist J."/>
            <person name="Cepicka I."/>
            <person name="Gallot-Lavallee L."/>
            <person name="Salas-Leiva D."/>
            <person name="Curtis B.A."/>
            <person name="Zahonova K."/>
            <person name="Pipaliya S."/>
            <person name="Dacks J."/>
            <person name="Roger A.J."/>
        </authorList>
    </citation>
    <scope>NUCLEOTIDE SEQUENCE</scope>
    <source>
        <strain evidence="2">Schooner1</strain>
    </source>
</reference>
<proteinExistence type="predicted"/>
<evidence type="ECO:0000313" key="2">
    <source>
        <dbReference type="EMBL" id="KAJ6230855.1"/>
    </source>
</evidence>
<comment type="caution">
    <text evidence="2">The sequence shown here is derived from an EMBL/GenBank/DDBJ whole genome shotgun (WGS) entry which is preliminary data.</text>
</comment>
<organism evidence="2 3">
    <name type="scientific">Anaeramoeba flamelloides</name>
    <dbReference type="NCBI Taxonomy" id="1746091"/>
    <lineage>
        <taxon>Eukaryota</taxon>
        <taxon>Metamonada</taxon>
        <taxon>Anaeramoebidae</taxon>
        <taxon>Anaeramoeba</taxon>
    </lineage>
</organism>
<feature type="compositionally biased region" description="Basic and acidic residues" evidence="1">
    <location>
        <begin position="427"/>
        <end position="476"/>
    </location>
</feature>
<dbReference type="EMBL" id="JAOAOG010000308">
    <property type="protein sequence ID" value="KAJ6230855.1"/>
    <property type="molecule type" value="Genomic_DNA"/>
</dbReference>
<evidence type="ECO:0000256" key="1">
    <source>
        <dbReference type="SAM" id="MobiDB-lite"/>
    </source>
</evidence>